<gene>
    <name evidence="1" type="ORF">GCM10022277_36280</name>
</gene>
<evidence type="ECO:0000313" key="1">
    <source>
        <dbReference type="EMBL" id="GAA3936637.1"/>
    </source>
</evidence>
<sequence length="118" mass="12930">MAFVGDANLIMGEITDSIEDYEAILTEVGRMAIDGCLPSTILKYLIENRGISGKAQLMAVFRNGFETNLGSVTCIGGWWIDGNSELDDSQIDDLLKPVLDGFINQKKLTSHCSRKSVE</sequence>
<dbReference type="RefSeq" id="WP_344800029.1">
    <property type="nucleotide sequence ID" value="NZ_BAABBN010000012.1"/>
</dbReference>
<accession>A0ABP7N520</accession>
<organism evidence="1 2">
    <name type="scientific">Litoribacillus peritrichatus</name>
    <dbReference type="NCBI Taxonomy" id="718191"/>
    <lineage>
        <taxon>Bacteria</taxon>
        <taxon>Pseudomonadati</taxon>
        <taxon>Pseudomonadota</taxon>
        <taxon>Gammaproteobacteria</taxon>
        <taxon>Oceanospirillales</taxon>
        <taxon>Oceanospirillaceae</taxon>
        <taxon>Litoribacillus</taxon>
    </lineage>
</organism>
<dbReference type="Proteomes" id="UP001501565">
    <property type="component" value="Unassembled WGS sequence"/>
</dbReference>
<protein>
    <submittedName>
        <fullName evidence="1">Uncharacterized protein</fullName>
    </submittedName>
</protein>
<reference evidence="2" key="1">
    <citation type="journal article" date="2019" name="Int. J. Syst. Evol. Microbiol.">
        <title>The Global Catalogue of Microorganisms (GCM) 10K type strain sequencing project: providing services to taxonomists for standard genome sequencing and annotation.</title>
        <authorList>
            <consortium name="The Broad Institute Genomics Platform"/>
            <consortium name="The Broad Institute Genome Sequencing Center for Infectious Disease"/>
            <person name="Wu L."/>
            <person name="Ma J."/>
        </authorList>
    </citation>
    <scope>NUCLEOTIDE SEQUENCE [LARGE SCALE GENOMIC DNA]</scope>
    <source>
        <strain evidence="2">JCM 17551</strain>
    </source>
</reference>
<proteinExistence type="predicted"/>
<evidence type="ECO:0000313" key="2">
    <source>
        <dbReference type="Proteomes" id="UP001501565"/>
    </source>
</evidence>
<keyword evidence="2" id="KW-1185">Reference proteome</keyword>
<comment type="caution">
    <text evidence="1">The sequence shown here is derived from an EMBL/GenBank/DDBJ whole genome shotgun (WGS) entry which is preliminary data.</text>
</comment>
<name>A0ABP7N520_9GAMM</name>
<dbReference type="EMBL" id="BAABBN010000012">
    <property type="protein sequence ID" value="GAA3936637.1"/>
    <property type="molecule type" value="Genomic_DNA"/>
</dbReference>